<gene>
    <name evidence="3" type="ORF">METZ01_LOCUS278412</name>
</gene>
<dbReference type="AlphaFoldDB" id="A0A382KM48"/>
<organism evidence="3">
    <name type="scientific">marine metagenome</name>
    <dbReference type="NCBI Taxonomy" id="408172"/>
    <lineage>
        <taxon>unclassified sequences</taxon>
        <taxon>metagenomes</taxon>
        <taxon>ecological metagenomes</taxon>
    </lineage>
</organism>
<reference evidence="3" key="1">
    <citation type="submission" date="2018-05" db="EMBL/GenBank/DDBJ databases">
        <authorList>
            <person name="Lanie J.A."/>
            <person name="Ng W.-L."/>
            <person name="Kazmierczak K.M."/>
            <person name="Andrzejewski T.M."/>
            <person name="Davidsen T.M."/>
            <person name="Wayne K.J."/>
            <person name="Tettelin H."/>
            <person name="Glass J.I."/>
            <person name="Rusch D."/>
            <person name="Podicherti R."/>
            <person name="Tsui H.-C.T."/>
            <person name="Winkler M.E."/>
        </authorList>
    </citation>
    <scope>NUCLEOTIDE SEQUENCE</scope>
</reference>
<keyword evidence="2" id="KW-0808">Transferase</keyword>
<dbReference type="EMBL" id="UINC01081572">
    <property type="protein sequence ID" value="SVC25558.1"/>
    <property type="molecule type" value="Genomic_DNA"/>
</dbReference>
<accession>A0A382KM48</accession>
<dbReference type="PANTHER" id="PTHR30160">
    <property type="entry name" value="TETRAACYLDISACCHARIDE 4'-KINASE-RELATED"/>
    <property type="match status" value="1"/>
</dbReference>
<proteinExistence type="predicted"/>
<dbReference type="InterPro" id="IPR002201">
    <property type="entry name" value="Glyco_trans_9"/>
</dbReference>
<dbReference type="GO" id="GO:0009244">
    <property type="term" value="P:lipopolysaccharide core region biosynthetic process"/>
    <property type="evidence" value="ECO:0007669"/>
    <property type="project" value="TreeGrafter"/>
</dbReference>
<protein>
    <recommendedName>
        <fullName evidence="4">Glycosyltransferase family 9 protein</fullName>
    </recommendedName>
</protein>
<dbReference type="GO" id="GO:0005829">
    <property type="term" value="C:cytosol"/>
    <property type="evidence" value="ECO:0007669"/>
    <property type="project" value="TreeGrafter"/>
</dbReference>
<dbReference type="GO" id="GO:0008713">
    <property type="term" value="F:ADP-heptose-lipopolysaccharide heptosyltransferase activity"/>
    <property type="evidence" value="ECO:0007669"/>
    <property type="project" value="TreeGrafter"/>
</dbReference>
<dbReference type="InterPro" id="IPR051199">
    <property type="entry name" value="LPS_LOS_Heptosyltrfase"/>
</dbReference>
<dbReference type="Gene3D" id="3.40.50.2000">
    <property type="entry name" value="Glycogen Phosphorylase B"/>
    <property type="match status" value="1"/>
</dbReference>
<evidence type="ECO:0000313" key="3">
    <source>
        <dbReference type="EMBL" id="SVC25558.1"/>
    </source>
</evidence>
<evidence type="ECO:0000256" key="2">
    <source>
        <dbReference type="ARBA" id="ARBA00022679"/>
    </source>
</evidence>
<dbReference type="Pfam" id="PF01075">
    <property type="entry name" value="Glyco_transf_9"/>
    <property type="match status" value="1"/>
</dbReference>
<name>A0A382KM48_9ZZZZ</name>
<sequence length="110" mass="11474">VLLRGPAESENGHLFRTLTDRWPSISAVDPVVLASLLADIRCLIGNDSGPAHLAAAVGTTTLTLFGPTDPTRWRPVGGDGLVVQSPTSQMADLAVDAVCDAARNLMQPAD</sequence>
<feature type="non-terminal residue" evidence="3">
    <location>
        <position position="1"/>
    </location>
</feature>
<evidence type="ECO:0000256" key="1">
    <source>
        <dbReference type="ARBA" id="ARBA00022676"/>
    </source>
</evidence>
<keyword evidence="1" id="KW-0328">Glycosyltransferase</keyword>
<evidence type="ECO:0008006" key="4">
    <source>
        <dbReference type="Google" id="ProtNLM"/>
    </source>
</evidence>
<dbReference type="SUPFAM" id="SSF53756">
    <property type="entry name" value="UDP-Glycosyltransferase/glycogen phosphorylase"/>
    <property type="match status" value="1"/>
</dbReference>